<keyword evidence="3" id="KW-1185">Reference proteome</keyword>
<evidence type="ECO:0000313" key="2">
    <source>
        <dbReference type="EMBL" id="GGJ49719.1"/>
    </source>
</evidence>
<evidence type="ECO:0000313" key="3">
    <source>
        <dbReference type="Proteomes" id="UP000606115"/>
    </source>
</evidence>
<dbReference type="SUPFAM" id="SSF52540">
    <property type="entry name" value="P-loop containing nucleoside triphosphate hydrolases"/>
    <property type="match status" value="1"/>
</dbReference>
<evidence type="ECO:0000259" key="1">
    <source>
        <dbReference type="Pfam" id="PF13191"/>
    </source>
</evidence>
<dbReference type="EMBL" id="BMKX01000001">
    <property type="protein sequence ID" value="GGJ49719.1"/>
    <property type="molecule type" value="Genomic_DNA"/>
</dbReference>
<gene>
    <name evidence="2" type="ORF">GCM10007173_05340</name>
</gene>
<dbReference type="InterPro" id="IPR052026">
    <property type="entry name" value="ExeA_AAA_ATPase_DNA-bind"/>
</dbReference>
<dbReference type="InterPro" id="IPR027417">
    <property type="entry name" value="P-loop_NTPase"/>
</dbReference>
<dbReference type="InterPro" id="IPR041664">
    <property type="entry name" value="AAA_16"/>
</dbReference>
<sequence>MVTAKNPFKPTAGARPPMLVGRAELREDFAESISNGAGAPGLLSIYSGPRGIGKTVMLGEIEDEAIEHGWMVISETATKGLVQRIGAAVQAAKEEFIEGPAGRRITGFTVGPFSLESSAPEKREMHWRRTLTELLQELNSHGTGLLITVDEIHAIDRDNLAEIAAVVQHMIREDLPIGLAFAGLPKAVEDLLNEGVSTFLRRAEKYDLHSASIEEVASAFRQTFSESGVVATEERIQQLAEATGGYPFLIQLVGYHVWSQAVRDGHEVTQKALTAGLAKARRRMGATVVESAYRSLSVIDQSYLLAMAEDEGPSKTSEIAQRLGVTQVYGGQYRLRLLAAGIIEVAGHGQVSFAVPTLREFLREQPGYKAVVHDPLGGVTSAD</sequence>
<feature type="domain" description="Orc1-like AAA ATPase" evidence="1">
    <location>
        <begin position="19"/>
        <end position="170"/>
    </location>
</feature>
<dbReference type="Pfam" id="PF13191">
    <property type="entry name" value="AAA_16"/>
    <property type="match status" value="1"/>
</dbReference>
<dbReference type="RefSeq" id="WP_229676964.1">
    <property type="nucleotide sequence ID" value="NZ_BMKX01000001.1"/>
</dbReference>
<reference evidence="3" key="1">
    <citation type="journal article" date="2019" name="Int. J. Syst. Evol. Microbiol.">
        <title>The Global Catalogue of Microorganisms (GCM) 10K type strain sequencing project: providing services to taxonomists for standard genome sequencing and annotation.</title>
        <authorList>
            <consortium name="The Broad Institute Genomics Platform"/>
            <consortium name="The Broad Institute Genome Sequencing Center for Infectious Disease"/>
            <person name="Wu L."/>
            <person name="Ma J."/>
        </authorList>
    </citation>
    <scope>NUCLEOTIDE SEQUENCE [LARGE SCALE GENOMIC DNA]</scope>
    <source>
        <strain evidence="3">CGMCC 1.3685</strain>
    </source>
</reference>
<organism evidence="2 3">
    <name type="scientific">Glutamicibacter ardleyensis</name>
    <dbReference type="NCBI Taxonomy" id="225894"/>
    <lineage>
        <taxon>Bacteria</taxon>
        <taxon>Bacillati</taxon>
        <taxon>Actinomycetota</taxon>
        <taxon>Actinomycetes</taxon>
        <taxon>Micrococcales</taxon>
        <taxon>Micrococcaceae</taxon>
        <taxon>Glutamicibacter</taxon>
    </lineage>
</organism>
<dbReference type="PANTHER" id="PTHR35894:SF1">
    <property type="entry name" value="PHOSPHORIBULOKINASE _ URIDINE KINASE FAMILY"/>
    <property type="match status" value="1"/>
</dbReference>
<accession>A0ABQ2DCH5</accession>
<dbReference type="Gene3D" id="3.40.50.300">
    <property type="entry name" value="P-loop containing nucleotide triphosphate hydrolases"/>
    <property type="match status" value="1"/>
</dbReference>
<proteinExistence type="predicted"/>
<dbReference type="GeneID" id="303302934"/>
<protein>
    <submittedName>
        <fullName evidence="2">ATPase AAA</fullName>
    </submittedName>
</protein>
<comment type="caution">
    <text evidence="2">The sequence shown here is derived from an EMBL/GenBank/DDBJ whole genome shotgun (WGS) entry which is preliminary data.</text>
</comment>
<name>A0ABQ2DCH5_9MICC</name>
<dbReference type="PANTHER" id="PTHR35894">
    <property type="entry name" value="GENERAL SECRETION PATHWAY PROTEIN A-RELATED"/>
    <property type="match status" value="1"/>
</dbReference>
<dbReference type="Proteomes" id="UP000606115">
    <property type="component" value="Unassembled WGS sequence"/>
</dbReference>